<name>A0A200QL69_MACCD</name>
<keyword evidence="3" id="KW-0498">Mitosis</keyword>
<dbReference type="GO" id="GO:0008278">
    <property type="term" value="C:cohesin complex"/>
    <property type="evidence" value="ECO:0007669"/>
    <property type="project" value="InterPro"/>
</dbReference>
<organism evidence="9 10">
    <name type="scientific">Macleaya cordata</name>
    <name type="common">Five-seeded plume-poppy</name>
    <name type="synonym">Bocconia cordata</name>
    <dbReference type="NCBI Taxonomy" id="56857"/>
    <lineage>
        <taxon>Eukaryota</taxon>
        <taxon>Viridiplantae</taxon>
        <taxon>Streptophyta</taxon>
        <taxon>Embryophyta</taxon>
        <taxon>Tracheophyta</taxon>
        <taxon>Spermatophyta</taxon>
        <taxon>Magnoliopsida</taxon>
        <taxon>Ranunculales</taxon>
        <taxon>Papaveraceae</taxon>
        <taxon>Papaveroideae</taxon>
        <taxon>Macleaya</taxon>
    </lineage>
</organism>
<keyword evidence="3" id="KW-0131">Cell cycle</keyword>
<evidence type="ECO:0000313" key="9">
    <source>
        <dbReference type="EMBL" id="OVA11189.1"/>
    </source>
</evidence>
<evidence type="ECO:0000256" key="5">
    <source>
        <dbReference type="ARBA" id="ARBA00023242"/>
    </source>
</evidence>
<evidence type="ECO:0000256" key="4">
    <source>
        <dbReference type="ARBA" id="ARBA00022829"/>
    </source>
</evidence>
<dbReference type="OrthoDB" id="10071381at2759"/>
<comment type="subcellular location">
    <subcellularLocation>
        <location evidence="1">Nucleus</location>
    </subcellularLocation>
</comment>
<evidence type="ECO:0000256" key="6">
    <source>
        <dbReference type="ARBA" id="ARBA00064543"/>
    </source>
</evidence>
<dbReference type="Pfam" id="PF04824">
    <property type="entry name" value="Rad21_Rec8"/>
    <property type="match status" value="1"/>
</dbReference>
<dbReference type="InterPro" id="IPR023093">
    <property type="entry name" value="ScpA-like_C"/>
</dbReference>
<feature type="domain" description="Rad21/Rec8-like protein C-terminal eukaryotic" evidence="7">
    <location>
        <begin position="549"/>
        <end position="598"/>
    </location>
</feature>
<dbReference type="GO" id="GO:0007059">
    <property type="term" value="P:chromosome segregation"/>
    <property type="evidence" value="ECO:0007669"/>
    <property type="project" value="UniProtKB-KW"/>
</dbReference>
<dbReference type="FunCoup" id="A0A200QL69">
    <property type="interactions" value="99"/>
</dbReference>
<evidence type="ECO:0000259" key="7">
    <source>
        <dbReference type="Pfam" id="PF04824"/>
    </source>
</evidence>
<dbReference type="GO" id="GO:0007062">
    <property type="term" value="P:sister chromatid cohesion"/>
    <property type="evidence" value="ECO:0007669"/>
    <property type="project" value="InterPro"/>
</dbReference>
<dbReference type="Gene3D" id="1.10.10.580">
    <property type="entry name" value="Structural maintenance of chromosome 1. Chain E"/>
    <property type="match status" value="1"/>
</dbReference>
<feature type="domain" description="Rad21/Rec8-like protein N-terminal" evidence="8">
    <location>
        <begin position="1"/>
        <end position="101"/>
    </location>
</feature>
<keyword evidence="4" id="KW-0159">Chromosome partition</keyword>
<dbReference type="InterPro" id="IPR039781">
    <property type="entry name" value="Rad21/Rec8-like"/>
</dbReference>
<proteinExistence type="inferred from homology"/>
<dbReference type="PANTHER" id="PTHR12585:SF55">
    <property type="entry name" value="SISTER CHROMATID COHESION 1 PROTEIN 3"/>
    <property type="match status" value="1"/>
</dbReference>
<dbReference type="GO" id="GO:1990414">
    <property type="term" value="P:replication-born double-strand break repair via sister chromatid exchange"/>
    <property type="evidence" value="ECO:0007669"/>
    <property type="project" value="TreeGrafter"/>
</dbReference>
<evidence type="ECO:0000256" key="2">
    <source>
        <dbReference type="ARBA" id="ARBA00009870"/>
    </source>
</evidence>
<dbReference type="CDD" id="cd21793">
    <property type="entry name" value="Rad21_Rec8_M_AtSYN1-like"/>
    <property type="match status" value="1"/>
</dbReference>
<dbReference type="InterPro" id="IPR006909">
    <property type="entry name" value="Rad21/Rec8_C_eu"/>
</dbReference>
<dbReference type="InterPro" id="IPR006910">
    <property type="entry name" value="Rad21_Rec8_N"/>
</dbReference>
<dbReference type="OMA" id="MDDIERP"/>
<evidence type="ECO:0000256" key="1">
    <source>
        <dbReference type="ARBA" id="ARBA00004123"/>
    </source>
</evidence>
<keyword evidence="10" id="KW-1185">Reference proteome</keyword>
<comment type="similarity">
    <text evidence="2">Belongs to the rad21 family.</text>
</comment>
<dbReference type="PANTHER" id="PTHR12585">
    <property type="entry name" value="SCC1 / RAD21 FAMILY MEMBER"/>
    <property type="match status" value="1"/>
</dbReference>
<protein>
    <submittedName>
        <fullName evidence="9">Rad21/Rec8-like protein</fullName>
    </submittedName>
</protein>
<gene>
    <name evidence="9" type="ORF">BVC80_1743g18</name>
</gene>
<dbReference type="GO" id="GO:0003682">
    <property type="term" value="F:chromatin binding"/>
    <property type="evidence" value="ECO:0007669"/>
    <property type="project" value="TreeGrafter"/>
</dbReference>
<accession>A0A200QL69</accession>
<dbReference type="InterPro" id="IPR036390">
    <property type="entry name" value="WH_DNA-bd_sf"/>
</dbReference>
<dbReference type="Pfam" id="PF04825">
    <property type="entry name" value="Rad21_Rec8_N"/>
    <property type="match status" value="1"/>
</dbReference>
<dbReference type="SUPFAM" id="SSF46785">
    <property type="entry name" value="Winged helix' DNA-binding domain"/>
    <property type="match status" value="1"/>
</dbReference>
<evidence type="ECO:0000256" key="3">
    <source>
        <dbReference type="ARBA" id="ARBA00022776"/>
    </source>
</evidence>
<keyword evidence="5" id="KW-0539">Nucleus</keyword>
<dbReference type="EMBL" id="MVGT01001730">
    <property type="protein sequence ID" value="OVA11189.1"/>
    <property type="molecule type" value="Genomic_DNA"/>
</dbReference>
<reference evidence="9 10" key="1">
    <citation type="journal article" date="2017" name="Mol. Plant">
        <title>The Genome of Medicinal Plant Macleaya cordata Provides New Insights into Benzylisoquinoline Alkaloids Metabolism.</title>
        <authorList>
            <person name="Liu X."/>
            <person name="Liu Y."/>
            <person name="Huang P."/>
            <person name="Ma Y."/>
            <person name="Qing Z."/>
            <person name="Tang Q."/>
            <person name="Cao H."/>
            <person name="Cheng P."/>
            <person name="Zheng Y."/>
            <person name="Yuan Z."/>
            <person name="Zhou Y."/>
            <person name="Liu J."/>
            <person name="Tang Z."/>
            <person name="Zhuo Y."/>
            <person name="Zhang Y."/>
            <person name="Yu L."/>
            <person name="Huang J."/>
            <person name="Yang P."/>
            <person name="Peng Q."/>
            <person name="Zhang J."/>
            <person name="Jiang W."/>
            <person name="Zhang Z."/>
            <person name="Lin K."/>
            <person name="Ro D.K."/>
            <person name="Chen X."/>
            <person name="Xiong X."/>
            <person name="Shang Y."/>
            <person name="Huang S."/>
            <person name="Zeng J."/>
        </authorList>
    </citation>
    <scope>NUCLEOTIDE SEQUENCE [LARGE SCALE GENOMIC DNA]</scope>
    <source>
        <strain evidence="10">cv. BLH2017</strain>
        <tissue evidence="9">Root</tissue>
    </source>
</reference>
<dbReference type="InParanoid" id="A0A200QL69"/>
<dbReference type="FunFam" id="1.10.10.580:FF:000002">
    <property type="entry name" value="Sister chromatid cohesion 1 protein 4"/>
    <property type="match status" value="1"/>
</dbReference>
<dbReference type="Proteomes" id="UP000195402">
    <property type="component" value="Unassembled WGS sequence"/>
</dbReference>
<evidence type="ECO:0000313" key="10">
    <source>
        <dbReference type="Proteomes" id="UP000195402"/>
    </source>
</evidence>
<evidence type="ECO:0000259" key="8">
    <source>
        <dbReference type="Pfam" id="PF04825"/>
    </source>
</evidence>
<dbReference type="STRING" id="56857.A0A200QL69"/>
<dbReference type="GO" id="GO:0005634">
    <property type="term" value="C:nucleus"/>
    <property type="evidence" value="ECO:0007669"/>
    <property type="project" value="UniProtKB-SubCell"/>
</dbReference>
<comment type="caution">
    <text evidence="9">The sequence shown here is derived from an EMBL/GenBank/DDBJ whole genome shotgun (WGS) entry which is preliminary data.</text>
</comment>
<keyword evidence="3" id="KW-0132">Cell division</keyword>
<sequence>MFYSHTFLARKSPLGTVWIAAHLQHKLRKSHVTVTDIASSVDCIMFPEVPIALRLSGHLLLGVVRIYSKKVDYLFNDCNEVLTRIRTAFASLKEVNLSEDASRAPFHSITLPETFELDSLDLGEDLYFGGSNLDNLPEWRDVGNDIVEQQTPFEKTINEKENLSTILEDIPISQKNSNLLPEVEISAEATQKLSEDDSLPGIEVMRHTVHSSNLENRPEWHDNINEQQMPFEKIINEKDNLSPIFEDIPVSGGQSAEYQLDPPTTIAAEESLGVFGSHASLGGLKFLIMAIQPTPPAEKKNAKSRKRKQYFDESVVLTNEFIKEGLKDASKLVRKQKKLPCSALDFWKFNIRSKKDHVFLERSNSGLCTNIGNIFNNEFISSKVNKIPEEPEVVQSSAPMLDPDMEIEQLRFEEPQVDNYLSPTFMPSPSGRDELPHIPPSNLGSEPQTEVPHTLETEVLPTFEQTTSAEQVDVDMETPMTHLEEQVGLEHTGFSDIPELQKSTEAEDLTFLEADNTPAGKLFKLDYTAAVAQYFKKQSPTTGTSNEHSEKLSLNRILEGKTRKHCARMFYETLVLTSYGLIDVQQDEAYGDVTLLLTSTLTKATF</sequence>
<comment type="subunit">
    <text evidence="6">Component of the cohesin complex.</text>
</comment>
<dbReference type="AlphaFoldDB" id="A0A200QL69"/>